<feature type="domain" description="ApeI dehydratase-like" evidence="4">
    <location>
        <begin position="478"/>
        <end position="558"/>
    </location>
</feature>
<accession>A0A3R8S939</accession>
<comment type="caution">
    <text evidence="5">The sequence shown here is derived from an EMBL/GenBank/DDBJ whole genome shotgun (WGS) entry which is preliminary data.</text>
</comment>
<proteinExistence type="predicted"/>
<evidence type="ECO:0000256" key="1">
    <source>
        <dbReference type="ARBA" id="ARBA00022598"/>
    </source>
</evidence>
<dbReference type="Gene3D" id="3.30.300.30">
    <property type="match status" value="1"/>
</dbReference>
<dbReference type="Proteomes" id="UP000269265">
    <property type="component" value="Unassembled WGS sequence"/>
</dbReference>
<dbReference type="SUPFAM" id="SSF54637">
    <property type="entry name" value="Thioesterase/thiol ester dehydrase-isomerase"/>
    <property type="match status" value="1"/>
</dbReference>
<dbReference type="Pfam" id="PF00501">
    <property type="entry name" value="AMP-binding"/>
    <property type="match status" value="1"/>
</dbReference>
<keyword evidence="6" id="KW-1185">Reference proteome</keyword>
<evidence type="ECO:0000313" key="6">
    <source>
        <dbReference type="Proteomes" id="UP000269265"/>
    </source>
</evidence>
<dbReference type="AlphaFoldDB" id="A0A3R8S939"/>
<evidence type="ECO:0008006" key="7">
    <source>
        <dbReference type="Google" id="ProtNLM"/>
    </source>
</evidence>
<dbReference type="GO" id="GO:0016874">
    <property type="term" value="F:ligase activity"/>
    <property type="evidence" value="ECO:0007669"/>
    <property type="project" value="UniProtKB-KW"/>
</dbReference>
<dbReference type="InterPro" id="IPR029069">
    <property type="entry name" value="HotDog_dom_sf"/>
</dbReference>
<evidence type="ECO:0000259" key="4">
    <source>
        <dbReference type="Pfam" id="PF22818"/>
    </source>
</evidence>
<gene>
    <name evidence="5" type="ORF">EIP75_06140</name>
</gene>
<feature type="region of interest" description="Disordered" evidence="2">
    <location>
        <begin position="585"/>
        <end position="606"/>
    </location>
</feature>
<name>A0A3R8S939_9BURK</name>
<dbReference type="OrthoDB" id="9787658at2"/>
<dbReference type="PANTHER" id="PTHR43767">
    <property type="entry name" value="LONG-CHAIN-FATTY-ACID--COA LIGASE"/>
    <property type="match status" value="1"/>
</dbReference>
<dbReference type="InterPro" id="IPR042099">
    <property type="entry name" value="ANL_N_sf"/>
</dbReference>
<dbReference type="InterPro" id="IPR000873">
    <property type="entry name" value="AMP-dep_synth/lig_dom"/>
</dbReference>
<dbReference type="Pfam" id="PF22818">
    <property type="entry name" value="ApeI-like"/>
    <property type="match status" value="1"/>
</dbReference>
<dbReference type="InterPro" id="IPR045851">
    <property type="entry name" value="AMP-bd_C_sf"/>
</dbReference>
<keyword evidence="1" id="KW-0436">Ligase</keyword>
<dbReference type="EMBL" id="RSED01000004">
    <property type="protein sequence ID" value="RRS05146.1"/>
    <property type="molecule type" value="Genomic_DNA"/>
</dbReference>
<organism evidence="5 6">
    <name type="scientific">Aquabacterium soli</name>
    <dbReference type="NCBI Taxonomy" id="2493092"/>
    <lineage>
        <taxon>Bacteria</taxon>
        <taxon>Pseudomonadati</taxon>
        <taxon>Pseudomonadota</taxon>
        <taxon>Betaproteobacteria</taxon>
        <taxon>Burkholderiales</taxon>
        <taxon>Aquabacterium</taxon>
    </lineage>
</organism>
<reference evidence="5 6" key="1">
    <citation type="submission" date="2018-12" db="EMBL/GenBank/DDBJ databases">
        <title>The whole draft genome of Aquabacterium sp. SJQ9.</title>
        <authorList>
            <person name="Sun L."/>
            <person name="Gao X."/>
            <person name="Chen W."/>
            <person name="Huang K."/>
        </authorList>
    </citation>
    <scope>NUCLEOTIDE SEQUENCE [LARGE SCALE GENOMIC DNA]</scope>
    <source>
        <strain evidence="5 6">SJQ9</strain>
    </source>
</reference>
<dbReference type="Gene3D" id="3.40.50.12780">
    <property type="entry name" value="N-terminal domain of ligase-like"/>
    <property type="match status" value="1"/>
</dbReference>
<dbReference type="Gene3D" id="3.10.129.10">
    <property type="entry name" value="Hotdog Thioesterase"/>
    <property type="match status" value="1"/>
</dbReference>
<evidence type="ECO:0000256" key="2">
    <source>
        <dbReference type="SAM" id="MobiDB-lite"/>
    </source>
</evidence>
<sequence length="606" mass="65079">MWPLSDLAVRPPETARRVALQGDQVVTHAQWCALVAAWHAAFAGQAATDWALYHDDPLVFSAALLGAWHAGKTVLLPGDDLPATVALLKQRGCEMAGTLPDGLMASNPAPSLAALHATGPLDLSQARLQVFTSGSQGQPVAIDKTLLQLSLELDVLESTFAASWEDAMTVWATVSHQHIYGLLFLVLWPLRAGRPMATQRLLYPEDIAQRVGSQGASLLVTTPAHLKRMSGLLDWAQARGALRAVFSSGGPLPFEVSRQAAALLGHTPVEVLGSSETGGMAWRRALQADLPWTPLADVDWRADADGTLCIRSARVAGDAWWATGDRVEALADGGFRLLGRGDRIAKIEEKRISLAAIEQALVSTPWLAEARALVVDTPIGPRIGVVAVPTPAGWAEAAAGRRALAERLRQVLADRIEPVGLPRRWRFAEALPVNAQGKVTQALLLALFDVPGAGGDDAEVNPAGLHKDFPPVQWHLRDGDQALAALDIHAGLRVFDGHFPQAPILPGVAQLHWAITLARECFDVPSHFVRMDVLKFMRPVQPGTTLMADLRWGGVSADASLACLTFKLYSLHRDARTDHASGKVLWSRAPQPQHPTEAGQAPAHHA</sequence>
<evidence type="ECO:0000259" key="3">
    <source>
        <dbReference type="Pfam" id="PF00501"/>
    </source>
</evidence>
<dbReference type="SUPFAM" id="SSF56801">
    <property type="entry name" value="Acetyl-CoA synthetase-like"/>
    <property type="match status" value="1"/>
</dbReference>
<dbReference type="PANTHER" id="PTHR43767:SF8">
    <property type="entry name" value="LONG-CHAIN-FATTY-ACID--COA LIGASE"/>
    <property type="match status" value="1"/>
</dbReference>
<feature type="domain" description="AMP-dependent synthetase/ligase" evidence="3">
    <location>
        <begin position="130"/>
        <end position="285"/>
    </location>
</feature>
<dbReference type="InterPro" id="IPR054545">
    <property type="entry name" value="ApeI-like"/>
</dbReference>
<evidence type="ECO:0000313" key="5">
    <source>
        <dbReference type="EMBL" id="RRS05146.1"/>
    </source>
</evidence>
<dbReference type="InterPro" id="IPR050237">
    <property type="entry name" value="ATP-dep_AMP-bd_enzyme"/>
</dbReference>
<dbReference type="RefSeq" id="WP_125242365.1">
    <property type="nucleotide sequence ID" value="NZ_RSED01000004.1"/>
</dbReference>
<protein>
    <recommendedName>
        <fullName evidence="7">Acyl-coenzyme A synthetase/AMP-(Fatty) acid ligase</fullName>
    </recommendedName>
</protein>